<dbReference type="Proteomes" id="UP000198304">
    <property type="component" value="Unassembled WGS sequence"/>
</dbReference>
<feature type="domain" description="IrrE N-terminal-like" evidence="1">
    <location>
        <begin position="69"/>
        <end position="176"/>
    </location>
</feature>
<organism evidence="2 3">
    <name type="scientific">Anaerovirgula multivorans</name>
    <dbReference type="NCBI Taxonomy" id="312168"/>
    <lineage>
        <taxon>Bacteria</taxon>
        <taxon>Bacillati</taxon>
        <taxon>Bacillota</taxon>
        <taxon>Clostridia</taxon>
        <taxon>Peptostreptococcales</taxon>
        <taxon>Natronincolaceae</taxon>
        <taxon>Anaerovirgula</taxon>
    </lineage>
</organism>
<dbReference type="Pfam" id="PF06114">
    <property type="entry name" value="Peptidase_M78"/>
    <property type="match status" value="1"/>
</dbReference>
<dbReference type="PANTHER" id="PTHR43236">
    <property type="entry name" value="ANTITOXIN HIGA1"/>
    <property type="match status" value="1"/>
</dbReference>
<accession>A0A239JZD3</accession>
<dbReference type="RefSeq" id="WP_089285195.1">
    <property type="nucleotide sequence ID" value="NZ_FZOJ01000041.1"/>
</dbReference>
<sequence length="266" mass="31625">MNFSRFKEIILKNREYERSVKEAVKDFHSQVFLDSDIPKVMREIGKKLDTLIIEIPMRDSDFGACYLGTGYSKYLLLNSNQPRSKMYFSYCHDIYHILNGAPDYINEKREVHFNQEYFVNENESKANLFAANLLMPEIEFNKMFELFSEDNERIDYVIAKLMNYFNAPFVAVLIRLYELQILKDTGIVKELLEFDAEKMEELFEELWLDKEILEPSLKDEMGYLLETVKREGQRLVKEELLSEVNLESIIKNIQDLYLSIRVKRDE</sequence>
<dbReference type="Gene3D" id="1.10.10.2910">
    <property type="match status" value="1"/>
</dbReference>
<dbReference type="OrthoDB" id="9816277at2"/>
<evidence type="ECO:0000313" key="2">
    <source>
        <dbReference type="EMBL" id="SNT11417.1"/>
    </source>
</evidence>
<dbReference type="AlphaFoldDB" id="A0A239JZD3"/>
<protein>
    <recommendedName>
        <fullName evidence="1">IrrE N-terminal-like domain-containing protein</fullName>
    </recommendedName>
</protein>
<evidence type="ECO:0000313" key="3">
    <source>
        <dbReference type="Proteomes" id="UP000198304"/>
    </source>
</evidence>
<dbReference type="PANTHER" id="PTHR43236:SF1">
    <property type="entry name" value="BLL7220 PROTEIN"/>
    <property type="match status" value="1"/>
</dbReference>
<keyword evidence="3" id="KW-1185">Reference proteome</keyword>
<dbReference type="InterPro" id="IPR010359">
    <property type="entry name" value="IrrE_HExxH"/>
</dbReference>
<reference evidence="2 3" key="1">
    <citation type="submission" date="2017-06" db="EMBL/GenBank/DDBJ databases">
        <authorList>
            <person name="Kim H.J."/>
            <person name="Triplett B.A."/>
        </authorList>
    </citation>
    <scope>NUCLEOTIDE SEQUENCE [LARGE SCALE GENOMIC DNA]</scope>
    <source>
        <strain evidence="2 3">SCA</strain>
    </source>
</reference>
<proteinExistence type="predicted"/>
<evidence type="ECO:0000259" key="1">
    <source>
        <dbReference type="Pfam" id="PF06114"/>
    </source>
</evidence>
<dbReference type="EMBL" id="FZOJ01000041">
    <property type="protein sequence ID" value="SNT11417.1"/>
    <property type="molecule type" value="Genomic_DNA"/>
</dbReference>
<gene>
    <name evidence="2" type="ORF">SAMN05446037_104125</name>
</gene>
<name>A0A239JZD3_9FIRM</name>
<dbReference type="InterPro" id="IPR052345">
    <property type="entry name" value="Rad_response_metalloprotease"/>
</dbReference>